<comment type="caution">
    <text evidence="2">The sequence shown here is derived from an EMBL/GenBank/DDBJ whole genome shotgun (WGS) entry which is preliminary data.</text>
</comment>
<keyword evidence="3" id="KW-1185">Reference proteome</keyword>
<reference evidence="2" key="1">
    <citation type="submission" date="2020-08" db="EMBL/GenBank/DDBJ databases">
        <title>Multicomponent nature underlies the extraordinary mechanical properties of spider dragline silk.</title>
        <authorList>
            <person name="Kono N."/>
            <person name="Nakamura H."/>
            <person name="Mori M."/>
            <person name="Yoshida Y."/>
            <person name="Ohtoshi R."/>
            <person name="Malay A.D."/>
            <person name="Moran D.A.P."/>
            <person name="Tomita M."/>
            <person name="Numata K."/>
            <person name="Arakawa K."/>
        </authorList>
    </citation>
    <scope>NUCLEOTIDE SEQUENCE</scope>
</reference>
<accession>A0A8X6WUW8</accession>
<dbReference type="Pfam" id="PF25597">
    <property type="entry name" value="SH3_retrovirus"/>
    <property type="match status" value="1"/>
</dbReference>
<gene>
    <name evidence="2" type="primary">AVEN_214915_1</name>
    <name evidence="2" type="ORF">TNIN_10171</name>
</gene>
<dbReference type="EMBL" id="BMAV01002246">
    <property type="protein sequence ID" value="GFY41037.1"/>
    <property type="molecule type" value="Genomic_DNA"/>
</dbReference>
<feature type="domain" description="Retroviral polymerase SH3-like" evidence="1">
    <location>
        <begin position="2"/>
        <end position="37"/>
    </location>
</feature>
<proteinExistence type="predicted"/>
<dbReference type="InterPro" id="IPR057670">
    <property type="entry name" value="SH3_retrovirus"/>
</dbReference>
<organism evidence="2 3">
    <name type="scientific">Trichonephila inaurata madagascariensis</name>
    <dbReference type="NCBI Taxonomy" id="2747483"/>
    <lineage>
        <taxon>Eukaryota</taxon>
        <taxon>Metazoa</taxon>
        <taxon>Ecdysozoa</taxon>
        <taxon>Arthropoda</taxon>
        <taxon>Chelicerata</taxon>
        <taxon>Arachnida</taxon>
        <taxon>Araneae</taxon>
        <taxon>Araneomorphae</taxon>
        <taxon>Entelegynae</taxon>
        <taxon>Araneoidea</taxon>
        <taxon>Nephilidae</taxon>
        <taxon>Trichonephila</taxon>
        <taxon>Trichonephila inaurata</taxon>
    </lineage>
</organism>
<name>A0A8X6WUW8_9ARAC</name>
<dbReference type="AlphaFoldDB" id="A0A8X6WUW8"/>
<sequence>MGIMMGYAQHTKGYRIWLIDEKKLIETINVTFDENKRGINFRQKANSNLKFNLNLPDYDDDEEDFDSVKDSLVSRLVSKKRPQHLKSQMYLPIIIA</sequence>
<evidence type="ECO:0000313" key="2">
    <source>
        <dbReference type="EMBL" id="GFY41037.1"/>
    </source>
</evidence>
<protein>
    <submittedName>
        <fullName evidence="2">Gag_pre-integrs domain-containing protein</fullName>
    </submittedName>
</protein>
<dbReference type="Proteomes" id="UP000886998">
    <property type="component" value="Unassembled WGS sequence"/>
</dbReference>
<dbReference type="OrthoDB" id="6460584at2759"/>
<evidence type="ECO:0000259" key="1">
    <source>
        <dbReference type="Pfam" id="PF25597"/>
    </source>
</evidence>
<evidence type="ECO:0000313" key="3">
    <source>
        <dbReference type="Proteomes" id="UP000886998"/>
    </source>
</evidence>